<accession>A0ABN8ZXQ8</accession>
<evidence type="ECO:0000313" key="1">
    <source>
        <dbReference type="EMBL" id="CAI9178235.1"/>
    </source>
</evidence>
<keyword evidence="2" id="KW-1185">Reference proteome</keyword>
<protein>
    <submittedName>
        <fullName evidence="1">Uncharacterized protein</fullName>
    </submittedName>
</protein>
<name>A0ABN8ZXQ8_RANTA</name>
<organism evidence="1 2">
    <name type="scientific">Rangifer tarandus platyrhynchus</name>
    <name type="common">Svalbard reindeer</name>
    <dbReference type="NCBI Taxonomy" id="3082113"/>
    <lineage>
        <taxon>Eukaryota</taxon>
        <taxon>Metazoa</taxon>
        <taxon>Chordata</taxon>
        <taxon>Craniata</taxon>
        <taxon>Vertebrata</taxon>
        <taxon>Euteleostomi</taxon>
        <taxon>Mammalia</taxon>
        <taxon>Eutheria</taxon>
        <taxon>Laurasiatheria</taxon>
        <taxon>Artiodactyla</taxon>
        <taxon>Ruminantia</taxon>
        <taxon>Pecora</taxon>
        <taxon>Cervidae</taxon>
        <taxon>Odocoileinae</taxon>
        <taxon>Rangifer</taxon>
    </lineage>
</organism>
<proteinExistence type="predicted"/>
<reference evidence="1" key="1">
    <citation type="submission" date="2023-04" db="EMBL/GenBank/DDBJ databases">
        <authorList>
            <consortium name="ELIXIR-Norway"/>
        </authorList>
    </citation>
    <scope>NUCLEOTIDE SEQUENCE [LARGE SCALE GENOMIC DNA]</scope>
</reference>
<dbReference type="Proteomes" id="UP001176941">
    <property type="component" value="Chromosome 7"/>
</dbReference>
<sequence>MVAVNARLSALKESMEKSVHLGLGCAPEGLRELPELGGFSSGGNRLHCSGFLSSELVSTVSSVHGQRSFLTQQTAECLLPIQKHARELCQGRTSCAGIPYENAGSRSLTDLSGPLGSSVCCQMG</sequence>
<gene>
    <name evidence="1" type="ORF">MRATA1EN1_LOCUS27197</name>
</gene>
<dbReference type="EMBL" id="OX459943">
    <property type="protein sequence ID" value="CAI9178235.1"/>
    <property type="molecule type" value="Genomic_DNA"/>
</dbReference>
<evidence type="ECO:0000313" key="2">
    <source>
        <dbReference type="Proteomes" id="UP001176941"/>
    </source>
</evidence>